<organism evidence="2 3">
    <name type="scientific">Gulo gulo</name>
    <name type="common">Wolverine</name>
    <name type="synonym">Gluton</name>
    <dbReference type="NCBI Taxonomy" id="48420"/>
    <lineage>
        <taxon>Eukaryota</taxon>
        <taxon>Metazoa</taxon>
        <taxon>Chordata</taxon>
        <taxon>Craniata</taxon>
        <taxon>Vertebrata</taxon>
        <taxon>Euteleostomi</taxon>
        <taxon>Mammalia</taxon>
        <taxon>Eutheria</taxon>
        <taxon>Laurasiatheria</taxon>
        <taxon>Carnivora</taxon>
        <taxon>Caniformia</taxon>
        <taxon>Musteloidea</taxon>
        <taxon>Mustelidae</taxon>
        <taxon>Guloninae</taxon>
        <taxon>Gulo</taxon>
    </lineage>
</organism>
<name>A0A9X9LBX1_GULGU</name>
<evidence type="ECO:0000313" key="3">
    <source>
        <dbReference type="Proteomes" id="UP000269945"/>
    </source>
</evidence>
<reference evidence="2 3" key="1">
    <citation type="submission" date="2018-10" db="EMBL/GenBank/DDBJ databases">
        <authorList>
            <person name="Ekblom R."/>
            <person name="Jareborg N."/>
        </authorList>
    </citation>
    <scope>NUCLEOTIDE SEQUENCE [LARGE SCALE GENOMIC DNA]</scope>
    <source>
        <tissue evidence="2">Muscle</tissue>
    </source>
</reference>
<dbReference type="AlphaFoldDB" id="A0A9X9LBX1"/>
<comment type="caution">
    <text evidence="2">The sequence shown here is derived from an EMBL/GenBank/DDBJ whole genome shotgun (WGS) entry which is preliminary data.</text>
</comment>
<feature type="region of interest" description="Disordered" evidence="1">
    <location>
        <begin position="30"/>
        <end position="97"/>
    </location>
</feature>
<accession>A0A9X9LBX1</accession>
<gene>
    <name evidence="2" type="ORF">BN2614_LOCUS3</name>
</gene>
<dbReference type="Proteomes" id="UP000269945">
    <property type="component" value="Unassembled WGS sequence"/>
</dbReference>
<evidence type="ECO:0000313" key="2">
    <source>
        <dbReference type="EMBL" id="VCW48729.1"/>
    </source>
</evidence>
<sequence>MESTAESVPQAESGALWKRAKVSEGLACGSGVNPAARASSPTRLANPCSCSCRRSTRRLSSSASMPKATNGPVAMSPQYPRAATRSPCWGSREKRGR</sequence>
<evidence type="ECO:0000256" key="1">
    <source>
        <dbReference type="SAM" id="MobiDB-lite"/>
    </source>
</evidence>
<proteinExistence type="predicted"/>
<dbReference type="EMBL" id="CYRY02000122">
    <property type="protein sequence ID" value="VCW48729.1"/>
    <property type="molecule type" value="Genomic_DNA"/>
</dbReference>
<keyword evidence="3" id="KW-1185">Reference proteome</keyword>
<protein>
    <submittedName>
        <fullName evidence="2">Uncharacterized protein</fullName>
    </submittedName>
</protein>